<dbReference type="RefSeq" id="XP_021113432.1">
    <property type="nucleotide sequence ID" value="XM_021257773.1"/>
</dbReference>
<dbReference type="GeneID" id="110348965"/>
<dbReference type="Proteomes" id="UP000694906">
    <property type="component" value="Unplaced"/>
</dbReference>
<keyword evidence="2" id="KW-1185">Reference proteome</keyword>
<protein>
    <submittedName>
        <fullName evidence="3">Basic proline-rich protein-like</fullName>
    </submittedName>
</protein>
<gene>
    <name evidence="3" type="primary">LOC110348965</name>
</gene>
<feature type="compositionally biased region" description="Pro residues" evidence="1">
    <location>
        <begin position="95"/>
        <end position="106"/>
    </location>
</feature>
<reference evidence="3" key="1">
    <citation type="submission" date="2025-08" db="UniProtKB">
        <authorList>
            <consortium name="RefSeq"/>
        </authorList>
    </citation>
    <scope>IDENTIFICATION</scope>
</reference>
<feature type="region of interest" description="Disordered" evidence="1">
    <location>
        <begin position="50"/>
        <end position="196"/>
    </location>
</feature>
<evidence type="ECO:0000256" key="1">
    <source>
        <dbReference type="SAM" id="MobiDB-lite"/>
    </source>
</evidence>
<evidence type="ECO:0000313" key="3">
    <source>
        <dbReference type="RefSeq" id="XP_021113432.1"/>
    </source>
</evidence>
<organism evidence="2 3">
    <name type="scientific">Heterocephalus glaber</name>
    <name type="common">Naked mole rat</name>
    <dbReference type="NCBI Taxonomy" id="10181"/>
    <lineage>
        <taxon>Eukaryota</taxon>
        <taxon>Metazoa</taxon>
        <taxon>Chordata</taxon>
        <taxon>Craniata</taxon>
        <taxon>Vertebrata</taxon>
        <taxon>Euteleostomi</taxon>
        <taxon>Mammalia</taxon>
        <taxon>Eutheria</taxon>
        <taxon>Euarchontoglires</taxon>
        <taxon>Glires</taxon>
        <taxon>Rodentia</taxon>
        <taxon>Hystricomorpha</taxon>
        <taxon>Bathyergidae</taxon>
        <taxon>Heterocephalus</taxon>
    </lineage>
</organism>
<feature type="region of interest" description="Disordered" evidence="1">
    <location>
        <begin position="209"/>
        <end position="288"/>
    </location>
</feature>
<accession>A0AAX6SVW9</accession>
<feature type="compositionally biased region" description="Low complexity" evidence="1">
    <location>
        <begin position="107"/>
        <end position="117"/>
    </location>
</feature>
<feature type="compositionally biased region" description="Basic residues" evidence="1">
    <location>
        <begin position="279"/>
        <end position="288"/>
    </location>
</feature>
<proteinExistence type="predicted"/>
<dbReference type="AlphaFoldDB" id="A0AAX6SVW9"/>
<feature type="compositionally biased region" description="Polar residues" evidence="1">
    <location>
        <begin position="1"/>
        <end position="13"/>
    </location>
</feature>
<name>A0AAX6SVW9_HETGA</name>
<evidence type="ECO:0000313" key="2">
    <source>
        <dbReference type="Proteomes" id="UP000694906"/>
    </source>
</evidence>
<feature type="region of interest" description="Disordered" evidence="1">
    <location>
        <begin position="1"/>
        <end position="22"/>
    </location>
</feature>
<sequence>MTPFQSRVRSSKIQVVKEDEDCSRRSTARLNSCCTGSNAEGRVFEVFNPKVSRGNGRKKTKFGAARWPKPRRTAPCVRSSAVRRGWPGRGAGPKGGPPPPPSPPAGKAPRARPGPSRCPGDQTGRLGPGSASDGSVGWPGPPTEESPARRPGPLATLTVSAAPVPGWDGAGRLGVSHLPRLPLSVSPERPRTLPPPCLLRIREEESGVGALSAAARAPPTAPPAGRDPQRTPARARRAAGLSPECETQRGRAWAVRAPATLPKRPLPSQSRPSLVARRLLARRRPRRG</sequence>